<reference evidence="2" key="1">
    <citation type="journal article" date="2019" name="Int. J. Syst. Evol. Microbiol.">
        <title>The Global Catalogue of Microorganisms (GCM) 10K type strain sequencing project: providing services to taxonomists for standard genome sequencing and annotation.</title>
        <authorList>
            <consortium name="The Broad Institute Genomics Platform"/>
            <consortium name="The Broad Institute Genome Sequencing Center for Infectious Disease"/>
            <person name="Wu L."/>
            <person name="Ma J."/>
        </authorList>
    </citation>
    <scope>NUCLEOTIDE SEQUENCE [LARGE SCALE GENOMIC DNA]</scope>
    <source>
        <strain evidence="2">JCM 9088</strain>
    </source>
</reference>
<dbReference type="Proteomes" id="UP001500403">
    <property type="component" value="Unassembled WGS sequence"/>
</dbReference>
<accession>A0ABP6K8N4</accession>
<comment type="caution">
    <text evidence="1">The sequence shown here is derived from an EMBL/GenBank/DDBJ whole genome shotgun (WGS) entry which is preliminary data.</text>
</comment>
<organism evidence="1 2">
    <name type="scientific">Streptomyces enissocaesilis</name>
    <dbReference type="NCBI Taxonomy" id="332589"/>
    <lineage>
        <taxon>Bacteria</taxon>
        <taxon>Bacillati</taxon>
        <taxon>Actinomycetota</taxon>
        <taxon>Actinomycetes</taxon>
        <taxon>Kitasatosporales</taxon>
        <taxon>Streptomycetaceae</taxon>
        <taxon>Streptomyces</taxon>
        <taxon>Streptomyces rochei group</taxon>
    </lineage>
</organism>
<keyword evidence="2" id="KW-1185">Reference proteome</keyword>
<protein>
    <submittedName>
        <fullName evidence="1">Uncharacterized protein</fullName>
    </submittedName>
</protein>
<sequence length="121" mass="13043">MTPSGARMKLPLDRGHLETGISEGAMALDHKDHTRGRDRLEVRHLKTATFLHLDYPGARQALDGWCTFDTTPGRGWAGALPGGGTGATYWSRSITSTATAFGVTSCRGGRCSCHGWGPRSW</sequence>
<name>A0ABP6K8N4_9ACTN</name>
<proteinExistence type="predicted"/>
<evidence type="ECO:0000313" key="1">
    <source>
        <dbReference type="EMBL" id="GAA2972966.1"/>
    </source>
</evidence>
<gene>
    <name evidence="1" type="ORF">GCM10010446_66760</name>
</gene>
<evidence type="ECO:0000313" key="2">
    <source>
        <dbReference type="Proteomes" id="UP001500403"/>
    </source>
</evidence>
<dbReference type="EMBL" id="BAAAUD010000110">
    <property type="protein sequence ID" value="GAA2972966.1"/>
    <property type="molecule type" value="Genomic_DNA"/>
</dbReference>